<evidence type="ECO:0000313" key="3">
    <source>
        <dbReference type="Proteomes" id="UP000605970"/>
    </source>
</evidence>
<dbReference type="EMBL" id="JABEBT010000026">
    <property type="protein sequence ID" value="KAF7636851.1"/>
    <property type="molecule type" value="Genomic_DNA"/>
</dbReference>
<evidence type="ECO:0008006" key="4">
    <source>
        <dbReference type="Google" id="ProtNLM"/>
    </source>
</evidence>
<gene>
    <name evidence="2" type="ORF">Mgra_00003795</name>
</gene>
<evidence type="ECO:0000313" key="2">
    <source>
        <dbReference type="EMBL" id="KAF7636851.1"/>
    </source>
</evidence>
<accession>A0A8S9ZV32</accession>
<evidence type="ECO:0000256" key="1">
    <source>
        <dbReference type="SAM" id="SignalP"/>
    </source>
</evidence>
<dbReference type="GO" id="GO:0030246">
    <property type="term" value="F:carbohydrate binding"/>
    <property type="evidence" value="ECO:0007669"/>
    <property type="project" value="InterPro"/>
</dbReference>
<feature type="signal peptide" evidence="1">
    <location>
        <begin position="1"/>
        <end position="19"/>
    </location>
</feature>
<proteinExistence type="predicted"/>
<dbReference type="Proteomes" id="UP000605970">
    <property type="component" value="Unassembled WGS sequence"/>
</dbReference>
<keyword evidence="1" id="KW-0732">Signal</keyword>
<comment type="caution">
    <text evidence="2">The sequence shown here is derived from an EMBL/GenBank/DDBJ whole genome shotgun (WGS) entry which is preliminary data.</text>
</comment>
<reference evidence="2" key="1">
    <citation type="journal article" date="2020" name="Ecol. Evol.">
        <title>Genome structure and content of the rice root-knot nematode (Meloidogyne graminicola).</title>
        <authorList>
            <person name="Phan N.T."/>
            <person name="Danchin E.G.J."/>
            <person name="Klopp C."/>
            <person name="Perfus-Barbeoch L."/>
            <person name="Kozlowski D.K."/>
            <person name="Koutsovoulos G.D."/>
            <person name="Lopez-Roques C."/>
            <person name="Bouchez O."/>
            <person name="Zahm M."/>
            <person name="Besnard G."/>
            <person name="Bellafiore S."/>
        </authorList>
    </citation>
    <scope>NUCLEOTIDE SEQUENCE</scope>
    <source>
        <strain evidence="2">VN-18</strain>
    </source>
</reference>
<dbReference type="AlphaFoldDB" id="A0A8S9ZV32"/>
<feature type="chain" id="PRO_5035837124" description="Cellulose binding protein" evidence="1">
    <location>
        <begin position="20"/>
        <end position="148"/>
    </location>
</feature>
<organism evidence="2 3">
    <name type="scientific">Meloidogyne graminicola</name>
    <dbReference type="NCBI Taxonomy" id="189291"/>
    <lineage>
        <taxon>Eukaryota</taxon>
        <taxon>Metazoa</taxon>
        <taxon>Ecdysozoa</taxon>
        <taxon>Nematoda</taxon>
        <taxon>Chromadorea</taxon>
        <taxon>Rhabditida</taxon>
        <taxon>Tylenchina</taxon>
        <taxon>Tylenchomorpha</taxon>
        <taxon>Tylenchoidea</taxon>
        <taxon>Meloidogynidae</taxon>
        <taxon>Meloidogyninae</taxon>
        <taxon>Meloidogyne</taxon>
    </lineage>
</organism>
<keyword evidence="3" id="KW-1185">Reference proteome</keyword>
<dbReference type="SUPFAM" id="SSF49384">
    <property type="entry name" value="Carbohydrate-binding domain"/>
    <property type="match status" value="1"/>
</dbReference>
<sequence>MVFFAPLILSFILYSFALATFDQKPWIPKANSGSVSSINPTVSISANWGHGGNVYFHFTNVDNKYVCALNFSIIVSSSQKFDEPWDVLKIGDNTYCLPTFANIAPGKAYSYGGMTINSGTLNPLPKLVVTAVQSTDKANCYGEPEFQG</sequence>
<name>A0A8S9ZV32_9BILA</name>
<protein>
    <recommendedName>
        <fullName evidence="4">Cellulose binding protein</fullName>
    </recommendedName>
</protein>
<dbReference type="InterPro" id="IPR008965">
    <property type="entry name" value="CBM2/CBM3_carb-bd_dom_sf"/>
</dbReference>